<dbReference type="EMBL" id="UZAF01016340">
    <property type="protein sequence ID" value="VDO26063.1"/>
    <property type="molecule type" value="Genomic_DNA"/>
</dbReference>
<evidence type="ECO:0000313" key="3">
    <source>
        <dbReference type="WBParaSite" id="HPLM_0000546301-mRNA-1"/>
    </source>
</evidence>
<dbReference type="AlphaFoldDB" id="A0A158QKY3"/>
<evidence type="ECO:0000313" key="2">
    <source>
        <dbReference type="Proteomes" id="UP000268014"/>
    </source>
</evidence>
<reference evidence="3" key="1">
    <citation type="submission" date="2016-04" db="UniProtKB">
        <authorList>
            <consortium name="WormBaseParasite"/>
        </authorList>
    </citation>
    <scope>IDENTIFICATION</scope>
</reference>
<protein>
    <submittedName>
        <fullName evidence="3">Ash family protein</fullName>
    </submittedName>
</protein>
<proteinExistence type="predicted"/>
<dbReference type="Proteomes" id="UP000268014">
    <property type="component" value="Unassembled WGS sequence"/>
</dbReference>
<reference evidence="1 2" key="2">
    <citation type="submission" date="2018-11" db="EMBL/GenBank/DDBJ databases">
        <authorList>
            <consortium name="Pathogen Informatics"/>
        </authorList>
    </citation>
    <scope>NUCLEOTIDE SEQUENCE [LARGE SCALE GENOMIC DNA]</scope>
    <source>
        <strain evidence="1 2">MHpl1</strain>
    </source>
</reference>
<name>A0A158QKY3_HAEPC</name>
<sequence>MPGVPSSNGPTISPNFKPFFSVSPITFKTVAPSLLSRKANFAFGNRTESFDRMVGSAALRQSSPVISSIRTCRRRFSTLCVVKAIGTRPAFSSGIWLAKGSV</sequence>
<gene>
    <name evidence="1" type="ORF">HPLM_LOCUS5455</name>
</gene>
<evidence type="ECO:0000313" key="1">
    <source>
        <dbReference type="EMBL" id="VDO26063.1"/>
    </source>
</evidence>
<dbReference type="WBParaSite" id="HPLM_0000546301-mRNA-1">
    <property type="protein sequence ID" value="HPLM_0000546301-mRNA-1"/>
    <property type="gene ID" value="HPLM_0000546301"/>
</dbReference>
<organism evidence="3">
    <name type="scientific">Haemonchus placei</name>
    <name type="common">Barber's pole worm</name>
    <dbReference type="NCBI Taxonomy" id="6290"/>
    <lineage>
        <taxon>Eukaryota</taxon>
        <taxon>Metazoa</taxon>
        <taxon>Ecdysozoa</taxon>
        <taxon>Nematoda</taxon>
        <taxon>Chromadorea</taxon>
        <taxon>Rhabditida</taxon>
        <taxon>Rhabditina</taxon>
        <taxon>Rhabditomorpha</taxon>
        <taxon>Strongyloidea</taxon>
        <taxon>Trichostrongylidae</taxon>
        <taxon>Haemonchus</taxon>
    </lineage>
</organism>
<accession>A0A158QKY3</accession>
<keyword evidence="2" id="KW-1185">Reference proteome</keyword>